<evidence type="ECO:0000256" key="1">
    <source>
        <dbReference type="SAM" id="MobiDB-lite"/>
    </source>
</evidence>
<feature type="region of interest" description="Disordered" evidence="1">
    <location>
        <begin position="1"/>
        <end position="25"/>
    </location>
</feature>
<sequence length="153" mass="16937">MPPALPKIPPPPLPPMMSKQKNEEVSYYKDDMDEWTTFMITTLIPPLLSPQPVTADMLSQPGDAGPKKTTTLQTGDTSFENLEKDTSCGSFPVLQWAALTFTQKVLPIDDRIVPIAEEEVQPMLDETRLAKCLPEPTVPFPDPTTDKGLTRQA</sequence>
<feature type="compositionally biased region" description="Pro residues" evidence="1">
    <location>
        <begin position="1"/>
        <end position="15"/>
    </location>
</feature>
<evidence type="ECO:0000313" key="3">
    <source>
        <dbReference type="Proteomes" id="UP001153069"/>
    </source>
</evidence>
<feature type="region of interest" description="Disordered" evidence="1">
    <location>
        <begin position="52"/>
        <end position="83"/>
    </location>
</feature>
<name>A0A9N8HZ30_9STRA</name>
<protein>
    <submittedName>
        <fullName evidence="2">Uncharacterized protein</fullName>
    </submittedName>
</protein>
<dbReference type="AlphaFoldDB" id="A0A9N8HZ30"/>
<keyword evidence="3" id="KW-1185">Reference proteome</keyword>
<comment type="caution">
    <text evidence="2">The sequence shown here is derived from an EMBL/GenBank/DDBJ whole genome shotgun (WGS) entry which is preliminary data.</text>
</comment>
<dbReference type="EMBL" id="CAICTM010003185">
    <property type="protein sequence ID" value="CAB9531012.1"/>
    <property type="molecule type" value="Genomic_DNA"/>
</dbReference>
<organism evidence="2 3">
    <name type="scientific">Seminavis robusta</name>
    <dbReference type="NCBI Taxonomy" id="568900"/>
    <lineage>
        <taxon>Eukaryota</taxon>
        <taxon>Sar</taxon>
        <taxon>Stramenopiles</taxon>
        <taxon>Ochrophyta</taxon>
        <taxon>Bacillariophyta</taxon>
        <taxon>Bacillariophyceae</taxon>
        <taxon>Bacillariophycidae</taxon>
        <taxon>Naviculales</taxon>
        <taxon>Naviculaceae</taxon>
        <taxon>Seminavis</taxon>
    </lineage>
</organism>
<feature type="region of interest" description="Disordered" evidence="1">
    <location>
        <begin position="133"/>
        <end position="153"/>
    </location>
</feature>
<accession>A0A9N8HZ30</accession>
<dbReference type="Proteomes" id="UP001153069">
    <property type="component" value="Unassembled WGS sequence"/>
</dbReference>
<feature type="compositionally biased region" description="Basic and acidic residues" evidence="1">
    <location>
        <begin position="144"/>
        <end position="153"/>
    </location>
</feature>
<evidence type="ECO:0000313" key="2">
    <source>
        <dbReference type="EMBL" id="CAB9531012.1"/>
    </source>
</evidence>
<proteinExistence type="predicted"/>
<feature type="compositionally biased region" description="Polar residues" evidence="1">
    <location>
        <begin position="68"/>
        <end position="80"/>
    </location>
</feature>
<reference evidence="2" key="1">
    <citation type="submission" date="2020-06" db="EMBL/GenBank/DDBJ databases">
        <authorList>
            <consortium name="Plant Systems Biology data submission"/>
        </authorList>
    </citation>
    <scope>NUCLEOTIDE SEQUENCE</scope>
    <source>
        <strain evidence="2">D6</strain>
    </source>
</reference>
<gene>
    <name evidence="2" type="ORF">SEMRO_3187_G344900.1</name>
</gene>